<keyword evidence="4 6" id="KW-1133">Transmembrane helix</keyword>
<evidence type="ECO:0000256" key="5">
    <source>
        <dbReference type="ARBA" id="ARBA00023136"/>
    </source>
</evidence>
<evidence type="ECO:0000256" key="2">
    <source>
        <dbReference type="ARBA" id="ARBA00022475"/>
    </source>
</evidence>
<evidence type="ECO:0000256" key="4">
    <source>
        <dbReference type="ARBA" id="ARBA00022989"/>
    </source>
</evidence>
<organism evidence="7 8">
    <name type="scientific">Roseivivax halodurans JCM 10272</name>
    <dbReference type="NCBI Taxonomy" id="1449350"/>
    <lineage>
        <taxon>Bacteria</taxon>
        <taxon>Pseudomonadati</taxon>
        <taxon>Pseudomonadota</taxon>
        <taxon>Alphaproteobacteria</taxon>
        <taxon>Rhodobacterales</taxon>
        <taxon>Roseobacteraceae</taxon>
        <taxon>Roseivivax</taxon>
    </lineage>
</organism>
<keyword evidence="8" id="KW-1185">Reference proteome</keyword>
<evidence type="ECO:0000256" key="6">
    <source>
        <dbReference type="SAM" id="Phobius"/>
    </source>
</evidence>
<dbReference type="EMBL" id="JALZ01000034">
    <property type="protein sequence ID" value="ETX13183.1"/>
    <property type="molecule type" value="Genomic_DNA"/>
</dbReference>
<dbReference type="AlphaFoldDB" id="X7EDH3"/>
<proteinExistence type="predicted"/>
<evidence type="ECO:0000256" key="1">
    <source>
        <dbReference type="ARBA" id="ARBA00004651"/>
    </source>
</evidence>
<comment type="caution">
    <text evidence="7">The sequence shown here is derived from an EMBL/GenBank/DDBJ whole genome shotgun (WGS) entry which is preliminary data.</text>
</comment>
<evidence type="ECO:0000256" key="3">
    <source>
        <dbReference type="ARBA" id="ARBA00022692"/>
    </source>
</evidence>
<dbReference type="Proteomes" id="UP000022447">
    <property type="component" value="Unassembled WGS sequence"/>
</dbReference>
<keyword evidence="3 6" id="KW-0812">Transmembrane</keyword>
<dbReference type="PANTHER" id="PTHR40277:SF1">
    <property type="entry name" value="BLL5419 PROTEIN"/>
    <property type="match status" value="1"/>
</dbReference>
<comment type="subcellular location">
    <subcellularLocation>
        <location evidence="1">Cell membrane</location>
        <topology evidence="1">Multi-pass membrane protein</topology>
    </subcellularLocation>
</comment>
<dbReference type="eggNOG" id="COG0392">
    <property type="taxonomic scope" value="Bacteria"/>
</dbReference>
<keyword evidence="2" id="KW-1003">Cell membrane</keyword>
<feature type="transmembrane region" description="Helical" evidence="6">
    <location>
        <begin position="84"/>
        <end position="108"/>
    </location>
</feature>
<dbReference type="GO" id="GO:0005886">
    <property type="term" value="C:plasma membrane"/>
    <property type="evidence" value="ECO:0007669"/>
    <property type="project" value="UniProtKB-SubCell"/>
</dbReference>
<accession>X7EDH3</accession>
<dbReference type="InterPro" id="IPR022791">
    <property type="entry name" value="L-PG_synthase/AglD"/>
</dbReference>
<sequence length="163" mass="17470">MVILVALLAALFMGGTAGKKTARLDTLLPVALRARARAVLEPLGAFKGHSALFWRAGVLALLLQVNNVTFYWMLSEALSLDVDFATFFIIAPLAIFIMTLPISINGIGLRETAFVLLLGMTGVAGEQALALAWMEFGLILMLGGVGGLVYITRPERPMPPRTA</sequence>
<keyword evidence="5 6" id="KW-0472">Membrane</keyword>
<name>X7EDH3_9RHOB</name>
<evidence type="ECO:0000313" key="8">
    <source>
        <dbReference type="Proteomes" id="UP000022447"/>
    </source>
</evidence>
<reference evidence="7 8" key="1">
    <citation type="submission" date="2014-01" db="EMBL/GenBank/DDBJ databases">
        <title>Roseivivax halodurans JCM 10272 Genome Sequencing.</title>
        <authorList>
            <person name="Lai Q."/>
            <person name="Li G."/>
            <person name="Shao Z."/>
        </authorList>
    </citation>
    <scope>NUCLEOTIDE SEQUENCE [LARGE SCALE GENOMIC DNA]</scope>
    <source>
        <strain evidence="7 8">JCM 10272</strain>
    </source>
</reference>
<feature type="transmembrane region" description="Helical" evidence="6">
    <location>
        <begin position="52"/>
        <end position="72"/>
    </location>
</feature>
<evidence type="ECO:0000313" key="7">
    <source>
        <dbReference type="EMBL" id="ETX13183.1"/>
    </source>
</evidence>
<feature type="transmembrane region" description="Helical" evidence="6">
    <location>
        <begin position="128"/>
        <end position="151"/>
    </location>
</feature>
<dbReference type="Pfam" id="PF03706">
    <property type="entry name" value="LPG_synthase_TM"/>
    <property type="match status" value="1"/>
</dbReference>
<evidence type="ECO:0008006" key="9">
    <source>
        <dbReference type="Google" id="ProtNLM"/>
    </source>
</evidence>
<dbReference type="PANTHER" id="PTHR40277">
    <property type="entry name" value="BLL5419 PROTEIN"/>
    <property type="match status" value="1"/>
</dbReference>
<gene>
    <name evidence="7" type="ORF">OCH239_13005</name>
</gene>
<protein>
    <recommendedName>
        <fullName evidence="9">Flippase-like domain-containing protein</fullName>
    </recommendedName>
</protein>